<feature type="transmembrane region" description="Helical" evidence="10">
    <location>
        <begin position="458"/>
        <end position="479"/>
    </location>
</feature>
<evidence type="ECO:0000256" key="2">
    <source>
        <dbReference type="ARBA" id="ARBA00009186"/>
    </source>
</evidence>
<evidence type="ECO:0000256" key="4">
    <source>
        <dbReference type="ARBA" id="ARBA00022519"/>
    </source>
</evidence>
<comment type="subcellular location">
    <subcellularLocation>
        <location evidence="1">Cell inner membrane</location>
        <topology evidence="1">Multi-pass membrane protein</topology>
    </subcellularLocation>
</comment>
<dbReference type="GO" id="GO:0005886">
    <property type="term" value="C:plasma membrane"/>
    <property type="evidence" value="ECO:0007669"/>
    <property type="project" value="UniProtKB-SubCell"/>
</dbReference>
<proteinExistence type="inferred from homology"/>
<evidence type="ECO:0000256" key="1">
    <source>
        <dbReference type="ARBA" id="ARBA00004429"/>
    </source>
</evidence>
<keyword evidence="6" id="KW-0201">Cytochrome c-type biogenesis</keyword>
<feature type="transmembrane region" description="Helical" evidence="10">
    <location>
        <begin position="614"/>
        <end position="634"/>
    </location>
</feature>
<feature type="transmembrane region" description="Helical" evidence="10">
    <location>
        <begin position="217"/>
        <end position="236"/>
    </location>
</feature>
<gene>
    <name evidence="13" type="ORF">UFOPK4179_01339</name>
</gene>
<keyword evidence="3" id="KW-1003">Cell membrane</keyword>
<feature type="transmembrane region" description="Helical" evidence="10">
    <location>
        <begin position="183"/>
        <end position="205"/>
    </location>
</feature>
<feature type="transmembrane region" description="Helical" evidence="10">
    <location>
        <begin position="256"/>
        <end position="272"/>
    </location>
</feature>
<feature type="transmembrane region" description="Helical" evidence="10">
    <location>
        <begin position="491"/>
        <end position="510"/>
    </location>
</feature>
<dbReference type="InterPro" id="IPR032523">
    <property type="entry name" value="CcmF_C"/>
</dbReference>
<dbReference type="PRINTS" id="PR01411">
    <property type="entry name" value="CCMFBIOGNSIS"/>
</dbReference>
<evidence type="ECO:0000256" key="6">
    <source>
        <dbReference type="ARBA" id="ARBA00022748"/>
    </source>
</evidence>
<keyword evidence="4" id="KW-0997">Cell inner membrane</keyword>
<reference evidence="13" key="1">
    <citation type="submission" date="2020-05" db="EMBL/GenBank/DDBJ databases">
        <authorList>
            <person name="Chiriac C."/>
            <person name="Salcher M."/>
            <person name="Ghai R."/>
            <person name="Kavagutti S V."/>
        </authorList>
    </citation>
    <scope>NUCLEOTIDE SEQUENCE</scope>
</reference>
<dbReference type="Pfam" id="PF16327">
    <property type="entry name" value="CcmF_C"/>
    <property type="match status" value="1"/>
</dbReference>
<feature type="transmembrane region" description="Helical" evidence="10">
    <location>
        <begin position="403"/>
        <end position="421"/>
    </location>
</feature>
<feature type="domain" description="Cytochrome c assembly protein" evidence="11">
    <location>
        <begin position="95"/>
        <end position="303"/>
    </location>
</feature>
<feature type="transmembrane region" description="Helical" evidence="10">
    <location>
        <begin position="88"/>
        <end position="117"/>
    </location>
</feature>
<evidence type="ECO:0000259" key="12">
    <source>
        <dbReference type="Pfam" id="PF16327"/>
    </source>
</evidence>
<keyword evidence="8 10" id="KW-0472">Membrane</keyword>
<evidence type="ECO:0000256" key="5">
    <source>
        <dbReference type="ARBA" id="ARBA00022692"/>
    </source>
</evidence>
<dbReference type="PRINTS" id="PR01410">
    <property type="entry name" value="CCBIOGENESIS"/>
</dbReference>
<feature type="transmembrane region" description="Helical" evidence="10">
    <location>
        <begin position="44"/>
        <end position="68"/>
    </location>
</feature>
<evidence type="ECO:0000256" key="10">
    <source>
        <dbReference type="SAM" id="Phobius"/>
    </source>
</evidence>
<evidence type="ECO:0000259" key="11">
    <source>
        <dbReference type="Pfam" id="PF01578"/>
    </source>
</evidence>
<dbReference type="PANTHER" id="PTHR43653:SF1">
    <property type="entry name" value="CYTOCHROME C-TYPE BIOGENESIS PROTEIN CCMF"/>
    <property type="match status" value="1"/>
</dbReference>
<sequence length="655" mass="70414">MLGVEGLAGPLGRAALFVGLIGAFFGLIAAVSGTRNADEKVLRLVPRFATLSCVAAISAFAAMEWAMITRDFSLAYIQKVGSKSTPAMYNFTAVWSALEGSILLWVLILTCLTAGIVFKYRTRITDPMVGWAVATMFFVGIFFFILTLGPANPFAVGAAGVLDGPGPNPLLQNHILVVFHPPILYLGYVGMTVPFAFAIGALITGRVGEGWLVETRRWALFSWGFLTLGIILGSWWSYEVLGWSGVWAWDPVENASFIPWLTGTAYIHSVLVQERRGMLRVWNLSLLISTFSLTILGTFLTRSGVLNSVHAFSDSNIGPFLLTFFAIIVVVSIALIGWRGEKLHSPGTIDSPLSREGAFLANNVIFSVFAFVVLLGTVFPLIIEALQNRQLVVGEPFFDKLAVPVGITLLFLMCIAPVLPWRKASGELLATRLFWPAWGGIGALALSVGVGATGLAPLLTFTLGGFAGGAALRQLVLATRRQGLRGFLGRANGGMVVHIGVILIAVALAASNSYTHSQELLLKQDVVATFDGHTFELLGFREESDDRRTVVAAVVRVDGGKSYTPAITKFKSMGTNIGTPSVKSSFIKDIYLTVEPPIKVSSKTVKIKVFIKPMVMWLWIGGGLMGIGTLLSAFPGRRRKPTDATSAPVPSEAVA</sequence>
<evidence type="ECO:0000256" key="7">
    <source>
        <dbReference type="ARBA" id="ARBA00022989"/>
    </source>
</evidence>
<evidence type="ECO:0000313" key="13">
    <source>
        <dbReference type="EMBL" id="CAB4368536.1"/>
    </source>
</evidence>
<feature type="transmembrane region" description="Helical" evidence="10">
    <location>
        <begin position="359"/>
        <end position="383"/>
    </location>
</feature>
<protein>
    <submittedName>
        <fullName evidence="13">Unannotated protein</fullName>
    </submittedName>
</protein>
<evidence type="ECO:0000256" key="3">
    <source>
        <dbReference type="ARBA" id="ARBA00022475"/>
    </source>
</evidence>
<dbReference type="EMBL" id="CAETWZ010000183">
    <property type="protein sequence ID" value="CAB4368536.1"/>
    <property type="molecule type" value="Genomic_DNA"/>
</dbReference>
<dbReference type="InterPro" id="IPR002541">
    <property type="entry name" value="Cyt_c_assembly"/>
</dbReference>
<dbReference type="Pfam" id="PF01578">
    <property type="entry name" value="Cytochrom_C_asm"/>
    <property type="match status" value="1"/>
</dbReference>
<comment type="function">
    <text evidence="9">Required for the biogenesis of c-type cytochromes. Possible subunit of a heme lyase.</text>
</comment>
<name>A0A6J6AI19_9ZZZZ</name>
<keyword evidence="7 10" id="KW-1133">Transmembrane helix</keyword>
<dbReference type="GO" id="GO:0015232">
    <property type="term" value="F:heme transmembrane transporter activity"/>
    <property type="evidence" value="ECO:0007669"/>
    <property type="project" value="InterPro"/>
</dbReference>
<dbReference type="PANTHER" id="PTHR43653">
    <property type="entry name" value="CYTOCHROME C ASSEMBLY PROTEIN-RELATED"/>
    <property type="match status" value="1"/>
</dbReference>
<evidence type="ECO:0000256" key="8">
    <source>
        <dbReference type="ARBA" id="ARBA00023136"/>
    </source>
</evidence>
<evidence type="ECO:0000256" key="9">
    <source>
        <dbReference type="ARBA" id="ARBA00037230"/>
    </source>
</evidence>
<keyword evidence="5 10" id="KW-0812">Transmembrane</keyword>
<feature type="transmembrane region" description="Helical" evidence="10">
    <location>
        <begin position="12"/>
        <end position="32"/>
    </location>
</feature>
<dbReference type="AlphaFoldDB" id="A0A6J6AI19"/>
<accession>A0A6J6AI19</accession>
<dbReference type="GO" id="GO:0020037">
    <property type="term" value="F:heme binding"/>
    <property type="evidence" value="ECO:0007669"/>
    <property type="project" value="InterPro"/>
</dbReference>
<feature type="domain" description="Cytochrome c-type biogenesis protein CcmF C-terminal" evidence="12">
    <location>
        <begin position="322"/>
        <end position="633"/>
    </location>
</feature>
<feature type="transmembrane region" description="Helical" evidence="10">
    <location>
        <begin position="433"/>
        <end position="452"/>
    </location>
</feature>
<comment type="similarity">
    <text evidence="2">Belongs to the CcmF/CycK/Ccl1/NrfE/CcsA family.</text>
</comment>
<dbReference type="InterPro" id="IPR003567">
    <property type="entry name" value="Cyt_c_biogenesis"/>
</dbReference>
<dbReference type="InterPro" id="IPR003568">
    <property type="entry name" value="Cyt_c_biogenesis_CcmF"/>
</dbReference>
<feature type="transmembrane region" description="Helical" evidence="10">
    <location>
        <begin position="129"/>
        <end position="148"/>
    </location>
</feature>
<feature type="transmembrane region" description="Helical" evidence="10">
    <location>
        <begin position="317"/>
        <end position="338"/>
    </location>
</feature>
<feature type="transmembrane region" description="Helical" evidence="10">
    <location>
        <begin position="284"/>
        <end position="305"/>
    </location>
</feature>
<organism evidence="13">
    <name type="scientific">freshwater metagenome</name>
    <dbReference type="NCBI Taxonomy" id="449393"/>
    <lineage>
        <taxon>unclassified sequences</taxon>
        <taxon>metagenomes</taxon>
        <taxon>ecological metagenomes</taxon>
    </lineage>
</organism>
<dbReference type="GO" id="GO:0017004">
    <property type="term" value="P:cytochrome complex assembly"/>
    <property type="evidence" value="ECO:0007669"/>
    <property type="project" value="UniProtKB-KW"/>
</dbReference>